<dbReference type="PROSITE" id="PS51257">
    <property type="entry name" value="PROKAR_LIPOPROTEIN"/>
    <property type="match status" value="1"/>
</dbReference>
<evidence type="ECO:0000313" key="4">
    <source>
        <dbReference type="Proteomes" id="UP001164459"/>
    </source>
</evidence>
<dbReference type="Gene3D" id="3.30.750.44">
    <property type="match status" value="1"/>
</dbReference>
<protein>
    <submittedName>
        <fullName evidence="3">S41 family peptidase</fullName>
    </submittedName>
</protein>
<evidence type="ECO:0000256" key="1">
    <source>
        <dbReference type="SAM" id="MobiDB-lite"/>
    </source>
</evidence>
<dbReference type="SUPFAM" id="SSF52096">
    <property type="entry name" value="ClpP/crotonase"/>
    <property type="match status" value="1"/>
</dbReference>
<accession>A0ABY7H4H2</accession>
<gene>
    <name evidence="3" type="ORF">O0S08_47715</name>
</gene>
<organism evidence="3 4">
    <name type="scientific">Nannocystis punicea</name>
    <dbReference type="NCBI Taxonomy" id="2995304"/>
    <lineage>
        <taxon>Bacteria</taxon>
        <taxon>Pseudomonadati</taxon>
        <taxon>Myxococcota</taxon>
        <taxon>Polyangia</taxon>
        <taxon>Nannocystales</taxon>
        <taxon>Nannocystaceae</taxon>
        <taxon>Nannocystis</taxon>
    </lineage>
</organism>
<proteinExistence type="predicted"/>
<dbReference type="EMBL" id="CP114040">
    <property type="protein sequence ID" value="WAS93879.1"/>
    <property type="molecule type" value="Genomic_DNA"/>
</dbReference>
<dbReference type="InterPro" id="IPR005151">
    <property type="entry name" value="Tail-specific_protease"/>
</dbReference>
<name>A0ABY7H4H2_9BACT</name>
<dbReference type="PANTHER" id="PTHR32060:SF22">
    <property type="entry name" value="CARBOXYL-TERMINAL-PROCESSING PEPTIDASE 3, CHLOROPLASTIC"/>
    <property type="match status" value="1"/>
</dbReference>
<dbReference type="InterPro" id="IPR036034">
    <property type="entry name" value="PDZ_sf"/>
</dbReference>
<dbReference type="PANTHER" id="PTHR32060">
    <property type="entry name" value="TAIL-SPECIFIC PROTEASE"/>
    <property type="match status" value="1"/>
</dbReference>
<evidence type="ECO:0000259" key="2">
    <source>
        <dbReference type="SMART" id="SM00245"/>
    </source>
</evidence>
<dbReference type="InterPro" id="IPR029045">
    <property type="entry name" value="ClpP/crotonase-like_dom_sf"/>
</dbReference>
<feature type="compositionally biased region" description="Polar residues" evidence="1">
    <location>
        <begin position="23"/>
        <end position="33"/>
    </location>
</feature>
<dbReference type="Gene3D" id="3.90.226.10">
    <property type="entry name" value="2-enoyl-CoA Hydratase, Chain A, domain 1"/>
    <property type="match status" value="1"/>
</dbReference>
<reference evidence="3" key="1">
    <citation type="submission" date="2022-11" db="EMBL/GenBank/DDBJ databases">
        <title>Minimal conservation of predation-associated metabolite biosynthetic gene clusters underscores biosynthetic potential of Myxococcota including descriptions for ten novel species: Archangium lansinium sp. nov., Myxococcus landrumus sp. nov., Nannocystis bai.</title>
        <authorList>
            <person name="Ahearne A."/>
            <person name="Stevens C."/>
            <person name="Dowd S."/>
        </authorList>
    </citation>
    <scope>NUCLEOTIDE SEQUENCE</scope>
    <source>
        <strain evidence="3">Fl3</strain>
    </source>
</reference>
<feature type="region of interest" description="Disordered" evidence="1">
    <location>
        <begin position="23"/>
        <end position="73"/>
    </location>
</feature>
<feature type="domain" description="Tail specific protease" evidence="2">
    <location>
        <begin position="240"/>
        <end position="450"/>
    </location>
</feature>
<dbReference type="Proteomes" id="UP001164459">
    <property type="component" value="Chromosome"/>
</dbReference>
<keyword evidence="4" id="KW-1185">Reference proteome</keyword>
<dbReference type="Gene3D" id="2.30.42.10">
    <property type="match status" value="1"/>
</dbReference>
<dbReference type="RefSeq" id="WP_269036228.1">
    <property type="nucleotide sequence ID" value="NZ_CP114040.1"/>
</dbReference>
<dbReference type="CDD" id="cd07562">
    <property type="entry name" value="Peptidase_S41_TRI"/>
    <property type="match status" value="1"/>
</dbReference>
<evidence type="ECO:0000313" key="3">
    <source>
        <dbReference type="EMBL" id="WAS93879.1"/>
    </source>
</evidence>
<sequence length="476" mass="49759">MRFPRSVSAAAVALVCACGQQTTSGKAAPTSQDAPAVATPPAKASEATAPPAGETCRSWAGLDPATLPPLPETPYTPTFERVWRTVLEKHFDPTLACKDWPALRAEYGAKLTTVADAPAAYKVMNDLLETLGQSHFKVVPPFGGGEPEDRAGGPARVPVNVRMIGEQLVVVDPKVGGVASGVPAGAALVKIGDRTAESLIERARSEAMRPGEVAYHAAFEAGRALSCQPGQKRSLTYLDPRAQDAEVTKEVACVTPSGELVSLGNLRDLPTTVEHRMLPSEGSKKKVGYIAFNYWMLPMVERVKAAMTDLRGQGMEALVLDLRGNPGGVGAMSIPVARLLLQESGSLGKLQFREFAQEFNVAGDPGAFAGPVIVLVDEGTASTSEIFAAGLRDLGRVRVAGARASAGAALPSLIERLDNGALLQYVVGDYHSAKGTVAEGDGVRPDITAVETRADFVAGRDPVLAAAVAAFDATSP</sequence>
<dbReference type="Pfam" id="PF03572">
    <property type="entry name" value="Peptidase_S41"/>
    <property type="match status" value="1"/>
</dbReference>
<dbReference type="SMART" id="SM00245">
    <property type="entry name" value="TSPc"/>
    <property type="match status" value="1"/>
</dbReference>